<dbReference type="Proteomes" id="UP001187471">
    <property type="component" value="Unassembled WGS sequence"/>
</dbReference>
<evidence type="ECO:0000313" key="2">
    <source>
        <dbReference type="Proteomes" id="UP001187471"/>
    </source>
</evidence>
<keyword evidence="2" id="KW-1185">Reference proteome</keyword>
<name>A0AA88RD85_9ASTE</name>
<protein>
    <submittedName>
        <fullName evidence="1">Uncharacterized protein</fullName>
    </submittedName>
</protein>
<sequence length="98" mass="11280">MVKRPMHPDDYVPFVVKLRIELPDVGFGCWAGKWVRFAKMRNFLETGIEENPGWEMGWLEINGKQAGRPRFLEEILRIGKYYGVAGLARPRDDTSVVA</sequence>
<evidence type="ECO:0000313" key="1">
    <source>
        <dbReference type="EMBL" id="KAK2979926.1"/>
    </source>
</evidence>
<accession>A0AA88RD85</accession>
<proteinExistence type="predicted"/>
<organism evidence="1 2">
    <name type="scientific">Escallonia rubra</name>
    <dbReference type="NCBI Taxonomy" id="112253"/>
    <lineage>
        <taxon>Eukaryota</taxon>
        <taxon>Viridiplantae</taxon>
        <taxon>Streptophyta</taxon>
        <taxon>Embryophyta</taxon>
        <taxon>Tracheophyta</taxon>
        <taxon>Spermatophyta</taxon>
        <taxon>Magnoliopsida</taxon>
        <taxon>eudicotyledons</taxon>
        <taxon>Gunneridae</taxon>
        <taxon>Pentapetalae</taxon>
        <taxon>asterids</taxon>
        <taxon>campanulids</taxon>
        <taxon>Escalloniales</taxon>
        <taxon>Escalloniaceae</taxon>
        <taxon>Escallonia</taxon>
    </lineage>
</organism>
<gene>
    <name evidence="1" type="ORF">RJ640_002187</name>
</gene>
<comment type="caution">
    <text evidence="1">The sequence shown here is derived from an EMBL/GenBank/DDBJ whole genome shotgun (WGS) entry which is preliminary data.</text>
</comment>
<dbReference type="AlphaFoldDB" id="A0AA88RD85"/>
<reference evidence="1" key="1">
    <citation type="submission" date="2022-12" db="EMBL/GenBank/DDBJ databases">
        <title>Draft genome assemblies for two species of Escallonia (Escalloniales).</title>
        <authorList>
            <person name="Chanderbali A."/>
            <person name="Dervinis C."/>
            <person name="Anghel I."/>
            <person name="Soltis D."/>
            <person name="Soltis P."/>
            <person name="Zapata F."/>
        </authorList>
    </citation>
    <scope>NUCLEOTIDE SEQUENCE</scope>
    <source>
        <strain evidence="1">UCBG92.1500</strain>
        <tissue evidence="1">Leaf</tissue>
    </source>
</reference>
<dbReference type="EMBL" id="JAVXUO010001697">
    <property type="protein sequence ID" value="KAK2979926.1"/>
    <property type="molecule type" value="Genomic_DNA"/>
</dbReference>